<gene>
    <name evidence="2" type="ORF">TWF703_009717</name>
</gene>
<evidence type="ECO:0000313" key="2">
    <source>
        <dbReference type="EMBL" id="KAF3128115.1"/>
    </source>
</evidence>
<organism evidence="2 3">
    <name type="scientific">Orbilia oligospora</name>
    <name type="common">Nematode-trapping fungus</name>
    <name type="synonym">Arthrobotrys oligospora</name>
    <dbReference type="NCBI Taxonomy" id="2813651"/>
    <lineage>
        <taxon>Eukaryota</taxon>
        <taxon>Fungi</taxon>
        <taxon>Dikarya</taxon>
        <taxon>Ascomycota</taxon>
        <taxon>Pezizomycotina</taxon>
        <taxon>Orbiliomycetes</taxon>
        <taxon>Orbiliales</taxon>
        <taxon>Orbiliaceae</taxon>
        <taxon>Orbilia</taxon>
    </lineage>
</organism>
<name>A0A7C8JRC8_ORBOL</name>
<comment type="caution">
    <text evidence="2">The sequence shown here is derived from an EMBL/GenBank/DDBJ whole genome shotgun (WGS) entry which is preliminary data.</text>
</comment>
<dbReference type="PROSITE" id="PS50181">
    <property type="entry name" value="FBOX"/>
    <property type="match status" value="2"/>
</dbReference>
<proteinExistence type="predicted"/>
<dbReference type="SMART" id="SM00256">
    <property type="entry name" value="FBOX"/>
    <property type="match status" value="2"/>
</dbReference>
<dbReference type="CDD" id="cd09917">
    <property type="entry name" value="F-box_SF"/>
    <property type="match status" value="1"/>
</dbReference>
<evidence type="ECO:0000313" key="3">
    <source>
        <dbReference type="Proteomes" id="UP000480548"/>
    </source>
</evidence>
<feature type="domain" description="F-box" evidence="1">
    <location>
        <begin position="291"/>
        <end position="346"/>
    </location>
</feature>
<sequence>MKILSLPTEILIQIIEHVNWTDHFTLSTVSPVFTSVLQHAPFRRKRYCEEIWDDDEKTDVLDTSFRRFDPDEVRYWPDGPGWRSELGLHGLLTAGRFLLKLERGGKRTNFLSTRNRYLGRRLESEGFNKLDPMMKALEMQWAGTSTMDISMDLLAEDRQYLKSGELDSEASFERNCRMRGEGGEGDVDSSPRGGYSHVGTLDFVRDSDINQGDAVEQALRAGKSSVYDIVGKYPQIIRVKHPVYFTDGGVKTCYFDRGASAAPSRAAVSTIPIKRYHCKTKPKVLIAKPVGMTVRSLPMEIQEKILGHLLWYDHFAASMVCPEWAVLLQLPKFRRKRYCIETWTELEDERSFLRLNSEMEFQRYHPGETGPKDSDGFLIDMGMHGLLSTGTMVLSIRETGEARIYLAIRQFKESWKGKAKGEYVGPMTVPYEKMATADIAPKRSRTSRDMQKIELSFHDITDSPLLATDTQFYYGADTNEKVPDHVQAMVKMGARAKYWANGYDTWKEIKRRGDDISVRILDREYLTDGISSHSRNRCEFEDTEDTTIPGVLPISSMSITTGTTIQDILEGIKEALTDEQDLDGLDGPLECWATFQDYCHQKADENGPEDVDLHPRRKIFLSLWNLSRCSLDMKKGYVDCGCDGTSRHCACHWDIEGDERPWYESEMLYRRHLLGSASSDEDEY</sequence>
<protein>
    <recommendedName>
        <fullName evidence="1">F-box domain-containing protein</fullName>
    </recommendedName>
</protein>
<dbReference type="InterPro" id="IPR001810">
    <property type="entry name" value="F-box_dom"/>
</dbReference>
<dbReference type="EMBL" id="WIQZ01000073">
    <property type="protein sequence ID" value="KAF3128115.1"/>
    <property type="molecule type" value="Genomic_DNA"/>
</dbReference>
<dbReference type="SUPFAM" id="SSF81383">
    <property type="entry name" value="F-box domain"/>
    <property type="match status" value="2"/>
</dbReference>
<evidence type="ECO:0000259" key="1">
    <source>
        <dbReference type="PROSITE" id="PS50181"/>
    </source>
</evidence>
<dbReference type="Proteomes" id="UP000480548">
    <property type="component" value="Unassembled WGS sequence"/>
</dbReference>
<feature type="domain" description="F-box" evidence="1">
    <location>
        <begin position="1"/>
        <end position="55"/>
    </location>
</feature>
<dbReference type="AlphaFoldDB" id="A0A7C8JRC8"/>
<dbReference type="InterPro" id="IPR036047">
    <property type="entry name" value="F-box-like_dom_sf"/>
</dbReference>
<accession>A0A7C8JRC8</accession>
<reference evidence="2 3" key="1">
    <citation type="submission" date="2019-06" db="EMBL/GenBank/DDBJ databases">
        <authorList>
            <person name="Palmer J.M."/>
        </authorList>
    </citation>
    <scope>NUCLEOTIDE SEQUENCE [LARGE SCALE GENOMIC DNA]</scope>
    <source>
        <strain evidence="2 3">TWF703</strain>
    </source>
</reference>